<dbReference type="EMBL" id="CP003125">
    <property type="protein sequence ID" value="AEV20482.1"/>
    <property type="molecule type" value="Genomic_DNA"/>
</dbReference>
<evidence type="ECO:0000256" key="1">
    <source>
        <dbReference type="SAM" id="MobiDB-lite"/>
    </source>
</evidence>
<feature type="region of interest" description="Disordered" evidence="1">
    <location>
        <begin position="16"/>
        <end position="48"/>
    </location>
</feature>
<evidence type="ECO:0000313" key="3">
    <source>
        <dbReference type="Proteomes" id="UP000005636"/>
    </source>
</evidence>
<gene>
    <name evidence="2" type="ORF">GTCCBUS3UF5_31800</name>
</gene>
<protein>
    <submittedName>
        <fullName evidence="2">Uncharacterized protein</fullName>
    </submittedName>
</protein>
<sequence length="48" mass="5365">MFVSVVSPLQERLRSSLAHPMNGVPVETKRERAADRSGSRGALPLWQF</sequence>
<accession>A0ABM5MKY5</accession>
<keyword evidence="3" id="KW-1185">Reference proteome</keyword>
<name>A0ABM5MKY5_GEOTH</name>
<organism evidence="2 3">
    <name type="scientific">Geobacillus thermoleovorans CCB_US3_UF5</name>
    <dbReference type="NCBI Taxonomy" id="1111068"/>
    <lineage>
        <taxon>Bacteria</taxon>
        <taxon>Bacillati</taxon>
        <taxon>Bacillota</taxon>
        <taxon>Bacilli</taxon>
        <taxon>Bacillales</taxon>
        <taxon>Anoxybacillaceae</taxon>
        <taxon>Geobacillus</taxon>
        <taxon>Geobacillus thermoleovorans group</taxon>
    </lineage>
</organism>
<evidence type="ECO:0000313" key="2">
    <source>
        <dbReference type="EMBL" id="AEV20482.1"/>
    </source>
</evidence>
<dbReference type="Proteomes" id="UP000005636">
    <property type="component" value="Chromosome"/>
</dbReference>
<feature type="compositionally biased region" description="Basic and acidic residues" evidence="1">
    <location>
        <begin position="27"/>
        <end position="38"/>
    </location>
</feature>
<proteinExistence type="predicted"/>
<reference evidence="2 3" key="1">
    <citation type="submission" date="2011-11" db="EMBL/GenBank/DDBJ databases">
        <title>Complete genome sequence of thermophilic Geobacillus thermoleovorans CCB_US3_UF5.</title>
        <authorList>
            <person name="Muhd Sakaff M.K.L."/>
            <person name="Abdul Rahman A.Y."/>
            <person name="Saito J.A."/>
            <person name="Hou S."/>
            <person name="Alam M."/>
        </authorList>
    </citation>
    <scope>NUCLEOTIDE SEQUENCE [LARGE SCALE GENOMIC DNA]</scope>
    <source>
        <strain evidence="2 3">CCB_US3_UF5</strain>
    </source>
</reference>